<dbReference type="InterPro" id="IPR000873">
    <property type="entry name" value="AMP-dep_synth/lig_dom"/>
</dbReference>
<dbReference type="NCBIfam" id="NF003417">
    <property type="entry name" value="PRK04813.1"/>
    <property type="match status" value="2"/>
</dbReference>
<evidence type="ECO:0000256" key="9">
    <source>
        <dbReference type="SAM" id="MobiDB-lite"/>
    </source>
</evidence>
<evidence type="ECO:0000256" key="7">
    <source>
        <dbReference type="ARBA" id="ARBA00023194"/>
    </source>
</evidence>
<dbReference type="InterPro" id="IPR023213">
    <property type="entry name" value="CAT-like_dom_sf"/>
</dbReference>
<dbReference type="Pfam" id="PF00668">
    <property type="entry name" value="Condensation"/>
    <property type="match status" value="2"/>
</dbReference>
<dbReference type="GO" id="GO:0008610">
    <property type="term" value="P:lipid biosynthetic process"/>
    <property type="evidence" value="ECO:0007669"/>
    <property type="project" value="UniProtKB-ARBA"/>
</dbReference>
<dbReference type="Gene3D" id="2.30.38.10">
    <property type="entry name" value="Luciferase, Domain 3"/>
    <property type="match status" value="2"/>
</dbReference>
<dbReference type="FunFam" id="3.40.50.12780:FF:000012">
    <property type="entry name" value="Non-ribosomal peptide synthetase"/>
    <property type="match status" value="2"/>
</dbReference>
<dbReference type="PANTHER" id="PTHR45527">
    <property type="entry name" value="NONRIBOSOMAL PEPTIDE SYNTHETASE"/>
    <property type="match status" value="1"/>
</dbReference>
<comment type="caution">
    <text evidence="11">The sequence shown here is derived from an EMBL/GenBank/DDBJ whole genome shotgun (WGS) entry which is preliminary data.</text>
</comment>
<proteinExistence type="inferred from homology"/>
<dbReference type="InterPro" id="IPR020845">
    <property type="entry name" value="AMP-binding_CS"/>
</dbReference>
<dbReference type="CDD" id="cd17651">
    <property type="entry name" value="A_NRPS_VisG_like"/>
    <property type="match status" value="1"/>
</dbReference>
<dbReference type="InterPro" id="IPR009081">
    <property type="entry name" value="PP-bd_ACP"/>
</dbReference>
<keyword evidence="8" id="KW-0511">Multifunctional enzyme</keyword>
<feature type="domain" description="Carrier" evidence="10">
    <location>
        <begin position="1963"/>
        <end position="2038"/>
    </location>
</feature>
<feature type="domain" description="Carrier" evidence="10">
    <location>
        <begin position="898"/>
        <end position="973"/>
    </location>
</feature>
<feature type="region of interest" description="Disordered" evidence="9">
    <location>
        <begin position="877"/>
        <end position="898"/>
    </location>
</feature>
<name>M9M8W4_PAEPP</name>
<dbReference type="FunFam" id="3.30.300.30:FF:000010">
    <property type="entry name" value="Enterobactin synthetase component F"/>
    <property type="match status" value="1"/>
</dbReference>
<evidence type="ECO:0000256" key="8">
    <source>
        <dbReference type="ARBA" id="ARBA00023268"/>
    </source>
</evidence>
<evidence type="ECO:0000256" key="5">
    <source>
        <dbReference type="ARBA" id="ARBA00022598"/>
    </source>
</evidence>
<dbReference type="SUPFAM" id="SSF52777">
    <property type="entry name" value="CoA-dependent acyltransferases"/>
    <property type="match status" value="4"/>
</dbReference>
<keyword evidence="3" id="KW-0596">Phosphopantetheine</keyword>
<dbReference type="PROSITE" id="PS00455">
    <property type="entry name" value="AMP_BINDING"/>
    <property type="match status" value="2"/>
</dbReference>
<dbReference type="SUPFAM" id="SSF47336">
    <property type="entry name" value="ACP-like"/>
    <property type="match status" value="2"/>
</dbReference>
<dbReference type="FunFam" id="3.40.50.980:FF:000001">
    <property type="entry name" value="Non-ribosomal peptide synthetase"/>
    <property type="match status" value="2"/>
</dbReference>
<dbReference type="Gene3D" id="3.40.50.980">
    <property type="match status" value="4"/>
</dbReference>
<dbReference type="PANTHER" id="PTHR45527:SF1">
    <property type="entry name" value="FATTY ACID SYNTHASE"/>
    <property type="match status" value="1"/>
</dbReference>
<evidence type="ECO:0000256" key="3">
    <source>
        <dbReference type="ARBA" id="ARBA00022450"/>
    </source>
</evidence>
<evidence type="ECO:0000256" key="2">
    <source>
        <dbReference type="ARBA" id="ARBA00006432"/>
    </source>
</evidence>
<dbReference type="SUPFAM" id="SSF56801">
    <property type="entry name" value="Acetyl-CoA synthetase-like"/>
    <property type="match status" value="2"/>
</dbReference>
<dbReference type="PROSITE" id="PS00012">
    <property type="entry name" value="PHOSPHOPANTETHEINE"/>
    <property type="match status" value="2"/>
</dbReference>
<sequence length="2057" mass="232940">MILDLPKYKWNVTDVTQLPEADRELAAMELLQQEAQTPFDLSSGPLMRSRLICMQPDDHFFMLNIHHIVFDGWSTGILCHELEVLYRANVHDEASPLPPLAIQYADYAHWQNEYLKGSEIERQLSYWKEKLSGNLPVLQLPYDFPSPSRQTFTGAFASLALPSGLTASVKQLSRSHGATPFMAFLTVYIILLFRYTGQADLIVGTPIANRKLEEVENLIGFFVNTLAIRTSLLGEMSFVDLLHQVKQETLAAYANQDVPFDTIVVAVQPDRNESGTPLFQVLFNLNDDVGLNLDGLQVRSLEVDNQTSKFDLELTLIENAEGMSGGVEYRTDRFAGDTIAHLIEHYLLLLRGVVENPDLPISQLPLMSSEERQQLLYQWNQTAVPYPDDICLHDFLVRQAKRTPDKTAVTFKDTCLTYQELDHLSNGLAFNLQAYGVGPDVCVGICMNRSLAMVVAVLGVLKAGGAYVPLDPQYPQDRLIYMLEDTQVPVVITQSSLVSLLGGVNSSLFLLDHMQELAAAAEAPASGVGPDHMLYILYTSGSTGKPKGIVMNHRPIVNLIAWQNKNLNSPHQATVLQFSTLNFDMSCHEMFSAFGNGGTVIVVDEKTRKNPERLLELMADHKIKRLHLPYISLQQLAEAAEPIEGIEYAITDITVSGEQLRITPQIRNWLKKLGHCTVQNHYGPTETHVVTAYRIEDIDTVESLPPIGKPIDNCEIYILDSQLQPVPVGVSGELYIGGICLARGYLNREELTADSFVPNPFAQEPDQRMYRSGDLARFLPSGEVEFLGRIDEQVKIRGFRVEPGEVEAVISTFPGIRETVVVGWKEHQSTQELVAYLVADRDIVEHEVREHLKKKLPDYMLPTIFMKLEELPLSPSGKVSRSALPQPKRNLTGKEKTAPVTATEKGVAMIWADILGCENVGLEDQFFELGGHSLLAIKVISRVKSAFQTDLPLYTIFEFPQLRDFSAHLEHCLGQHKHLSIESIAPVQREPDMPLSFAQERIWFFEQLQPGTSMYNISKAVRIKGELDASVLEKSYRQLIDRHESLRTNVVDRDGLPLQIIHPSWSYPLRQVDLRNVEGEHQQSRLHALIAQEEQQPFDLARDPLIRASLYRVHDEAWVLLLVVHHIIFDGWSMSLLEQEWWENYARCKHDPAYQPEALSLQYVDYAVWQRNMLQGVVWEKQLSYWKNQLQGKLPILRLPTDRPRPLQPSYRGSSISFTMEGRLARKARRFGKQENVSLYMTLLTIFQALLYRYTGEQDLLVGSPMTNRNRTEWERLIGFFVNTLVIRTSVSPEFTWRELLTSVKKATMEAFSHQDIPFEKLVQELQPERTSGFSPVFQVMFSLHNAQHACPKPLLQFSQVELENKHSLFDLSMFVEEEDEDIHVTIEYAADLFERATIERFARHYLQLLEGMLQQPDEAISRASLLTEEERRQLLVDWNHTEAAHVEDQDMYQRFEQSVRRRPQAAAIEDGERAMTYEELHAQAEAISSMLRTRQAGAGTIIGIYVERSMELVASMLGTLKIGACFVPLDPEYPAERIRWMVENSRMAVVLTHSLLMDQLPVNPDHVILVDQLTQGQTVQGEASETPVVSLDQTAYVIYTSGSTGKPKGVMISQRSLADHVLSVIAGNRLNEHDRIVQFSAISFDFSIHEMFPALLAGATLVLRPKSVLDTHQFLRWLHAKQISVLYLPTAYWHLFVREWEDTDAFPASLKLLSVGGEKASIAIYKKWRQITQGRIRWSNAYGPTEATIAATTYYDDLDPLQEECTELPIGRPLPHTQLYLLDHLQQPVPVGVAGELFIGGTRLAQGYLHQPELTAKAFIPHPFRQGERLYRTGDYGRYRTDGQVEYIGRKDAQVKIRGYRVELGEIEACLEQLPEVEQVLVTVRDDLLVPEKQLVAYVTCKHGANSLDMIRREVKQHLPVYMHPSFYIALASFPVTAGGKVNRELLPQPDAYPAAGVAQATPVNETEARLSRIWCQILHREAVGTTENFFDIGGHSLLATQVISLMRKELSKNVPIKAMFDAPTIVELAQLINKMEVECNMTIPKVFRKPRGIKS</sequence>
<keyword evidence="6" id="KW-0677">Repeat</keyword>
<dbReference type="InterPro" id="IPR006162">
    <property type="entry name" value="Ppantetheine_attach_site"/>
</dbReference>
<dbReference type="InterPro" id="IPR045851">
    <property type="entry name" value="AMP-bd_C_sf"/>
</dbReference>
<evidence type="ECO:0000313" key="12">
    <source>
        <dbReference type="Proteomes" id="UP000029453"/>
    </source>
</evidence>
<reference evidence="11 12" key="1">
    <citation type="submission" date="2012-10" db="EMBL/GenBank/DDBJ databases">
        <title>Draft Genome Sequence of Paenibacillus popilliae ATCC 14706T.</title>
        <authorList>
            <person name="Iiyama K."/>
            <person name="Mori K."/>
            <person name="Mon H."/>
            <person name="Chieda Y."/>
            <person name="Lee J.M."/>
            <person name="Kusakabe T."/>
            <person name="Tashiro K."/>
            <person name="Asano S."/>
            <person name="Yasunaga-Aoki C."/>
            <person name="Shimizu S."/>
        </authorList>
    </citation>
    <scope>NUCLEOTIDE SEQUENCE [LARGE SCALE GENOMIC DNA]</scope>
    <source>
        <strain evidence="11 12">ATCC 14706</strain>
    </source>
</reference>
<evidence type="ECO:0000256" key="4">
    <source>
        <dbReference type="ARBA" id="ARBA00022553"/>
    </source>
</evidence>
<dbReference type="Proteomes" id="UP000029453">
    <property type="component" value="Unassembled WGS sequence"/>
</dbReference>
<keyword evidence="4" id="KW-0597">Phosphoprotein</keyword>
<dbReference type="SMART" id="SM00823">
    <property type="entry name" value="PKS_PP"/>
    <property type="match status" value="2"/>
</dbReference>
<gene>
    <name evidence="11" type="ORF">PPOP_3904</name>
</gene>
<dbReference type="GO" id="GO:0009366">
    <property type="term" value="C:enterobactin synthetase complex"/>
    <property type="evidence" value="ECO:0007669"/>
    <property type="project" value="TreeGrafter"/>
</dbReference>
<dbReference type="CDD" id="cd05930">
    <property type="entry name" value="A_NRPS"/>
    <property type="match status" value="1"/>
</dbReference>
<dbReference type="GO" id="GO:0009239">
    <property type="term" value="P:enterobactin biosynthetic process"/>
    <property type="evidence" value="ECO:0007669"/>
    <property type="project" value="TreeGrafter"/>
</dbReference>
<dbReference type="Gene3D" id="3.30.559.10">
    <property type="entry name" value="Chloramphenicol acetyltransferase-like domain"/>
    <property type="match status" value="2"/>
</dbReference>
<dbReference type="Gene3D" id="1.10.1200.10">
    <property type="entry name" value="ACP-like"/>
    <property type="match status" value="2"/>
</dbReference>
<comment type="similarity">
    <text evidence="2">Belongs to the ATP-dependent AMP-binding enzyme family.</text>
</comment>
<dbReference type="EMBL" id="BALG01000526">
    <property type="protein sequence ID" value="GAC44498.1"/>
    <property type="molecule type" value="Genomic_DNA"/>
</dbReference>
<dbReference type="Gene3D" id="3.30.559.30">
    <property type="entry name" value="Nonribosomal peptide synthetase, condensation domain"/>
    <property type="match status" value="2"/>
</dbReference>
<evidence type="ECO:0000256" key="6">
    <source>
        <dbReference type="ARBA" id="ARBA00022737"/>
    </source>
</evidence>
<dbReference type="FunFam" id="1.10.1200.10:FF:000005">
    <property type="entry name" value="Nonribosomal peptide synthetase 1"/>
    <property type="match status" value="2"/>
</dbReference>
<comment type="cofactor">
    <cofactor evidence="1">
        <name>pantetheine 4'-phosphate</name>
        <dbReference type="ChEBI" id="CHEBI:47942"/>
    </cofactor>
</comment>
<evidence type="ECO:0000313" key="11">
    <source>
        <dbReference type="EMBL" id="GAC44498.1"/>
    </source>
</evidence>
<dbReference type="PROSITE" id="PS50075">
    <property type="entry name" value="CARRIER"/>
    <property type="match status" value="2"/>
</dbReference>
<dbReference type="InterPro" id="IPR025110">
    <property type="entry name" value="AMP-bd_C"/>
</dbReference>
<dbReference type="InterPro" id="IPR036736">
    <property type="entry name" value="ACP-like_sf"/>
</dbReference>
<dbReference type="GO" id="GO:0031177">
    <property type="term" value="F:phosphopantetheine binding"/>
    <property type="evidence" value="ECO:0007669"/>
    <property type="project" value="InterPro"/>
</dbReference>
<evidence type="ECO:0000256" key="1">
    <source>
        <dbReference type="ARBA" id="ARBA00001957"/>
    </source>
</evidence>
<dbReference type="CDD" id="cd19531">
    <property type="entry name" value="LCL_NRPS-like"/>
    <property type="match status" value="2"/>
</dbReference>
<dbReference type="GO" id="GO:0047527">
    <property type="term" value="F:2,3-dihydroxybenzoate-serine ligase activity"/>
    <property type="evidence" value="ECO:0007669"/>
    <property type="project" value="TreeGrafter"/>
</dbReference>
<protein>
    <submittedName>
        <fullName evidence="11">Non-ribosomal peptide synthetase module</fullName>
    </submittedName>
</protein>
<organism evidence="11 12">
    <name type="scientific">Paenibacillus popilliae ATCC 14706</name>
    <dbReference type="NCBI Taxonomy" id="1212764"/>
    <lineage>
        <taxon>Bacteria</taxon>
        <taxon>Bacillati</taxon>
        <taxon>Bacillota</taxon>
        <taxon>Bacilli</taxon>
        <taxon>Bacillales</taxon>
        <taxon>Paenibacillaceae</taxon>
        <taxon>Paenibacillus</taxon>
    </lineage>
</organism>
<keyword evidence="7" id="KW-0045">Antibiotic biosynthesis</keyword>
<accession>M9M8W4</accession>
<dbReference type="NCBIfam" id="TIGR01733">
    <property type="entry name" value="AA-adenyl-dom"/>
    <property type="match status" value="2"/>
</dbReference>
<dbReference type="GO" id="GO:0043041">
    <property type="term" value="P:amino acid activation for nonribosomal peptide biosynthetic process"/>
    <property type="evidence" value="ECO:0007669"/>
    <property type="project" value="TreeGrafter"/>
</dbReference>
<dbReference type="Gene3D" id="3.30.300.30">
    <property type="match status" value="2"/>
</dbReference>
<dbReference type="InterPro" id="IPR010071">
    <property type="entry name" value="AA_adenyl_dom"/>
</dbReference>
<evidence type="ECO:0000259" key="10">
    <source>
        <dbReference type="PROSITE" id="PS50075"/>
    </source>
</evidence>
<keyword evidence="5" id="KW-0436">Ligase</keyword>
<dbReference type="Pfam" id="PF13193">
    <property type="entry name" value="AMP-binding_C"/>
    <property type="match status" value="2"/>
</dbReference>
<dbReference type="InterPro" id="IPR020806">
    <property type="entry name" value="PKS_PP-bd"/>
</dbReference>
<dbReference type="InterPro" id="IPR001242">
    <property type="entry name" value="Condensation_dom"/>
</dbReference>
<keyword evidence="12" id="KW-1185">Reference proteome</keyword>
<dbReference type="GO" id="GO:0005829">
    <property type="term" value="C:cytosol"/>
    <property type="evidence" value="ECO:0007669"/>
    <property type="project" value="TreeGrafter"/>
</dbReference>
<dbReference type="FunFam" id="2.30.38.10:FF:000001">
    <property type="entry name" value="Non-ribosomal peptide synthetase PvdI"/>
    <property type="match status" value="2"/>
</dbReference>
<dbReference type="Pfam" id="PF00501">
    <property type="entry name" value="AMP-binding"/>
    <property type="match status" value="2"/>
</dbReference>
<dbReference type="Pfam" id="PF00550">
    <property type="entry name" value="PP-binding"/>
    <property type="match status" value="2"/>
</dbReference>